<gene>
    <name evidence="2" type="ORF">CR513_18881</name>
</gene>
<feature type="non-terminal residue" evidence="2">
    <location>
        <position position="1"/>
    </location>
</feature>
<keyword evidence="3" id="KW-1185">Reference proteome</keyword>
<dbReference type="PANTHER" id="PTHR48154">
    <property type="entry name" value="PROTEIN, PUTATIVE-RELATED"/>
    <property type="match status" value="1"/>
</dbReference>
<protein>
    <recommendedName>
        <fullName evidence="1">DUF7745 domain-containing protein</fullName>
    </recommendedName>
</protein>
<evidence type="ECO:0000259" key="1">
    <source>
        <dbReference type="Pfam" id="PF24924"/>
    </source>
</evidence>
<dbReference type="Pfam" id="PF24924">
    <property type="entry name" value="DUF7745"/>
    <property type="match status" value="1"/>
</dbReference>
<dbReference type="PANTHER" id="PTHR48154:SF1">
    <property type="entry name" value="PROTEIN, PUTATIVE-RELATED"/>
    <property type="match status" value="1"/>
</dbReference>
<reference evidence="2" key="1">
    <citation type="submission" date="2018-05" db="EMBL/GenBank/DDBJ databases">
        <title>Draft genome of Mucuna pruriens seed.</title>
        <authorList>
            <person name="Nnadi N.E."/>
            <person name="Vos R."/>
            <person name="Hasami M.H."/>
            <person name="Devisetty U.K."/>
            <person name="Aguiy J.C."/>
        </authorList>
    </citation>
    <scope>NUCLEOTIDE SEQUENCE [LARGE SCALE GENOMIC DNA]</scope>
    <source>
        <strain evidence="2">JCA_2017</strain>
    </source>
</reference>
<dbReference type="Proteomes" id="UP000257109">
    <property type="component" value="Unassembled WGS sequence"/>
</dbReference>
<organism evidence="2 3">
    <name type="scientific">Mucuna pruriens</name>
    <name type="common">Velvet bean</name>
    <name type="synonym">Dolichos pruriens</name>
    <dbReference type="NCBI Taxonomy" id="157652"/>
    <lineage>
        <taxon>Eukaryota</taxon>
        <taxon>Viridiplantae</taxon>
        <taxon>Streptophyta</taxon>
        <taxon>Embryophyta</taxon>
        <taxon>Tracheophyta</taxon>
        <taxon>Spermatophyta</taxon>
        <taxon>Magnoliopsida</taxon>
        <taxon>eudicotyledons</taxon>
        <taxon>Gunneridae</taxon>
        <taxon>Pentapetalae</taxon>
        <taxon>rosids</taxon>
        <taxon>fabids</taxon>
        <taxon>Fabales</taxon>
        <taxon>Fabaceae</taxon>
        <taxon>Papilionoideae</taxon>
        <taxon>50 kb inversion clade</taxon>
        <taxon>NPAAA clade</taxon>
        <taxon>indigoferoid/millettioid clade</taxon>
        <taxon>Phaseoleae</taxon>
        <taxon>Mucuna</taxon>
    </lineage>
</organism>
<evidence type="ECO:0000313" key="2">
    <source>
        <dbReference type="EMBL" id="RDX98223.1"/>
    </source>
</evidence>
<feature type="domain" description="DUF7745" evidence="1">
    <location>
        <begin position="22"/>
        <end position="78"/>
    </location>
</feature>
<sequence>MERDWDVVRPYCTYGLQHIYSTIRTMSKAEWTKHLDEATEMSICWYPRWNERDDTIIRCGGFPNVPLMGTQGAINYNP</sequence>
<dbReference type="EMBL" id="QJKJ01003491">
    <property type="protein sequence ID" value="RDX98223.1"/>
    <property type="molecule type" value="Genomic_DNA"/>
</dbReference>
<accession>A0A371H6C5</accession>
<name>A0A371H6C5_MUCPR</name>
<proteinExistence type="predicted"/>
<evidence type="ECO:0000313" key="3">
    <source>
        <dbReference type="Proteomes" id="UP000257109"/>
    </source>
</evidence>
<dbReference type="InterPro" id="IPR056647">
    <property type="entry name" value="DUF7745"/>
</dbReference>
<dbReference type="OrthoDB" id="1396996at2759"/>
<comment type="caution">
    <text evidence="2">The sequence shown here is derived from an EMBL/GenBank/DDBJ whole genome shotgun (WGS) entry which is preliminary data.</text>
</comment>
<dbReference type="AlphaFoldDB" id="A0A371H6C5"/>